<evidence type="ECO:0000256" key="5">
    <source>
        <dbReference type="ARBA" id="ARBA00022737"/>
    </source>
</evidence>
<reference evidence="11 12" key="1">
    <citation type="submission" date="2017-01" db="EMBL/GenBank/DDBJ databases">
        <authorList>
            <person name="Mah S.A."/>
            <person name="Swanson W.J."/>
            <person name="Moy G.W."/>
            <person name="Vacquier V.D."/>
        </authorList>
    </citation>
    <scope>NUCLEOTIDE SEQUENCE [LARGE SCALE GENOMIC DNA]</scope>
    <source>
        <strain evidence="11 12">DSM 29590</strain>
    </source>
</reference>
<dbReference type="GO" id="GO:0051205">
    <property type="term" value="P:protein insertion into membrane"/>
    <property type="evidence" value="ECO:0007669"/>
    <property type="project" value="UniProtKB-UniRule"/>
</dbReference>
<dbReference type="EMBL" id="FTNV01000003">
    <property type="protein sequence ID" value="SIS24475.1"/>
    <property type="molecule type" value="Genomic_DNA"/>
</dbReference>
<dbReference type="InterPro" id="IPR000184">
    <property type="entry name" value="Bac_surfAg_D15"/>
</dbReference>
<keyword evidence="4 8" id="KW-0732">Signal</keyword>
<evidence type="ECO:0000256" key="6">
    <source>
        <dbReference type="ARBA" id="ARBA00023136"/>
    </source>
</evidence>
<proteinExistence type="inferred from homology"/>
<evidence type="ECO:0000259" key="10">
    <source>
        <dbReference type="PROSITE" id="PS51779"/>
    </source>
</evidence>
<dbReference type="NCBIfam" id="TIGR03303">
    <property type="entry name" value="OM_YaeT"/>
    <property type="match status" value="1"/>
</dbReference>
<dbReference type="GO" id="GO:0043165">
    <property type="term" value="P:Gram-negative-bacterium-type cell outer membrane assembly"/>
    <property type="evidence" value="ECO:0007669"/>
    <property type="project" value="UniProtKB-UniRule"/>
</dbReference>
<dbReference type="GO" id="GO:0009279">
    <property type="term" value="C:cell outer membrane"/>
    <property type="evidence" value="ECO:0007669"/>
    <property type="project" value="UniProtKB-SubCell"/>
</dbReference>
<dbReference type="PIRSF" id="PIRSF006076">
    <property type="entry name" value="OM_assembly_OMP85"/>
    <property type="match status" value="1"/>
</dbReference>
<evidence type="ECO:0000256" key="9">
    <source>
        <dbReference type="NCBIfam" id="TIGR03303"/>
    </source>
</evidence>
<accession>A0A1N7HHU8</accession>
<evidence type="ECO:0000313" key="12">
    <source>
        <dbReference type="Proteomes" id="UP000186019"/>
    </source>
</evidence>
<dbReference type="Pfam" id="PF01103">
    <property type="entry name" value="Omp85"/>
    <property type="match status" value="1"/>
</dbReference>
<dbReference type="Proteomes" id="UP000186019">
    <property type="component" value="Unassembled WGS sequence"/>
</dbReference>
<keyword evidence="5 8" id="KW-0677">Repeat</keyword>
<dbReference type="InterPro" id="IPR034746">
    <property type="entry name" value="POTRA"/>
</dbReference>
<comment type="subunit">
    <text evidence="8">Part of the Bam complex.</text>
</comment>
<dbReference type="Gene3D" id="2.40.160.50">
    <property type="entry name" value="membrane protein fhac: a member of the omp85/tpsb transporter family"/>
    <property type="match status" value="1"/>
</dbReference>
<feature type="domain" description="POTRA" evidence="10">
    <location>
        <begin position="64"/>
        <end position="131"/>
    </location>
</feature>
<evidence type="ECO:0000256" key="4">
    <source>
        <dbReference type="ARBA" id="ARBA00022729"/>
    </source>
</evidence>
<feature type="domain" description="POTRA" evidence="10">
    <location>
        <begin position="132"/>
        <end position="209"/>
    </location>
</feature>
<dbReference type="Gene3D" id="3.10.20.310">
    <property type="entry name" value="membrane protein fhac"/>
    <property type="match status" value="5"/>
</dbReference>
<dbReference type="HAMAP" id="MF_01430">
    <property type="entry name" value="OM_assembly_BamA"/>
    <property type="match status" value="1"/>
</dbReference>
<keyword evidence="2 8" id="KW-1134">Transmembrane beta strand</keyword>
<gene>
    <name evidence="8" type="primary">bamA</name>
    <name evidence="11" type="ORF">SAMN05421666_3103</name>
</gene>
<protein>
    <recommendedName>
        <fullName evidence="8 9">Outer membrane protein assembly factor BamA</fullName>
    </recommendedName>
</protein>
<dbReference type="STRING" id="573024.SAMN05216208_2213"/>
<dbReference type="PANTHER" id="PTHR12815:SF23">
    <property type="entry name" value="OUTER MEMBRANE PROTEIN ASSEMBLY FACTOR BAMA"/>
    <property type="match status" value="1"/>
</dbReference>
<evidence type="ECO:0000256" key="3">
    <source>
        <dbReference type="ARBA" id="ARBA00022692"/>
    </source>
</evidence>
<dbReference type="PROSITE" id="PS51779">
    <property type="entry name" value="POTRA"/>
    <property type="match status" value="3"/>
</dbReference>
<evidence type="ECO:0000256" key="1">
    <source>
        <dbReference type="ARBA" id="ARBA00004370"/>
    </source>
</evidence>
<dbReference type="PANTHER" id="PTHR12815">
    <property type="entry name" value="SORTING AND ASSEMBLY MACHINERY SAMM50 PROTEIN FAMILY MEMBER"/>
    <property type="match status" value="1"/>
</dbReference>
<comment type="similarity">
    <text evidence="8">Belongs to the BamA family.</text>
</comment>
<keyword evidence="7 8" id="KW-0998">Cell outer membrane</keyword>
<name>A0A1N7HHU8_9RHOB</name>
<dbReference type="InterPro" id="IPR023707">
    <property type="entry name" value="OM_assembly_BamA"/>
</dbReference>
<keyword evidence="3 8" id="KW-0812">Transmembrane</keyword>
<evidence type="ECO:0000256" key="7">
    <source>
        <dbReference type="ARBA" id="ARBA00023237"/>
    </source>
</evidence>
<dbReference type="InterPro" id="IPR039910">
    <property type="entry name" value="D15-like"/>
</dbReference>
<evidence type="ECO:0000256" key="8">
    <source>
        <dbReference type="HAMAP-Rule" id="MF_01430"/>
    </source>
</evidence>
<sequence>MTLLTFSRAVRRLMTSIAGGARGLLKRSRLHPSKDRASASIMACTALVCVGFLTIPSAVEAQNYRFNNVAIEGNQRIEAGTILTYAGIGRGETVSAGELNEAYQRILNSGLFEDVSINPRGSTLEIRVIEFPTISKIAFEGNTRIDDDDLFGQIESAPRQVYNPAKAERDVAVIVDAYAQSGRSAARVSPKVIRRSDNRVDLVFEIFEGKKIEVQRLSFVGNRAYSDRRLRRVVDSKQAGLFRALVNRDTFVQDRIEFDKQLLADFYAARGYVDFRVTGTNAELARERDTYFVTFNIEEGQQFSFGRITTVSELPNAEAAEYQDALRIKPGEIYTPTKVENSIARMERLGVRNGVDFLRVEPRITRNDRDLTLDVEFALVRGPRVFVERIDIEGNTTTLDRVIRRQFDTVEGDPFNPREIREAAERIRALDFFETAEVDAREGSTPDQVVVDVDVEEKSTGSLSFGASYSTSSGVGFSIGFTERNFLGRGQRLAAQIAASADQANYNLSFVEPAFLGRDVAFGLDFSLIDTDADFSFYDTTIGAFRPSLTFPVSENGRLSLLYSAAYKDMSNYTGTSGILATEVARGDEWASGLGYEYTYDTRRTGLNPNAGVLLAFGQEFYGLGGDQEYIKTSARAIAQTRVLNEELTLRATLEGGALNFLGSDDSRAVDRYSGQIIRGFEPNGIGPTESLEQLGGNYFAALKFDAEFPLGLPEEYGITGGAFYDIGALWDVDTTGATGPLASTSFNTRQAIGLSVIWQSPFGPLRFNFSHALQKEPGDKTQAFDLSIASTF</sequence>
<dbReference type="InterPro" id="IPR010827">
    <property type="entry name" value="BamA/TamA_POTRA"/>
</dbReference>
<comment type="subcellular location">
    <subcellularLocation>
        <location evidence="8">Cell outer membrane</location>
    </subcellularLocation>
    <subcellularLocation>
        <location evidence="1">Membrane</location>
    </subcellularLocation>
</comment>
<dbReference type="AlphaFoldDB" id="A0A1N7HHU8"/>
<evidence type="ECO:0000256" key="2">
    <source>
        <dbReference type="ARBA" id="ARBA00022452"/>
    </source>
</evidence>
<keyword evidence="12" id="KW-1185">Reference proteome</keyword>
<keyword evidence="6 8" id="KW-0472">Membrane</keyword>
<feature type="domain" description="POTRA" evidence="10">
    <location>
        <begin position="385"/>
        <end position="458"/>
    </location>
</feature>
<evidence type="ECO:0000313" key="11">
    <source>
        <dbReference type="EMBL" id="SIS24475.1"/>
    </source>
</evidence>
<dbReference type="Pfam" id="PF07244">
    <property type="entry name" value="POTRA"/>
    <property type="match status" value="4"/>
</dbReference>
<organism evidence="11 12">
    <name type="scientific">Roseovarius nanhaiticus</name>
    <dbReference type="NCBI Taxonomy" id="573024"/>
    <lineage>
        <taxon>Bacteria</taxon>
        <taxon>Pseudomonadati</taxon>
        <taxon>Pseudomonadota</taxon>
        <taxon>Alphaproteobacteria</taxon>
        <taxon>Rhodobacterales</taxon>
        <taxon>Roseobacteraceae</taxon>
        <taxon>Roseovarius</taxon>
    </lineage>
</organism>
<comment type="function">
    <text evidence="8">Part of the outer membrane protein assembly complex, which is involved in assembly and insertion of beta-barrel proteins into the outer membrane.</text>
</comment>